<keyword evidence="3" id="KW-1133">Transmembrane helix</keyword>
<dbReference type="GO" id="GO:0004016">
    <property type="term" value="F:adenylate cyclase activity"/>
    <property type="evidence" value="ECO:0007669"/>
    <property type="project" value="TreeGrafter"/>
</dbReference>
<gene>
    <name evidence="5" type="primary">Adcy8_1</name>
    <name evidence="5" type="ORF">E2C01_091412</name>
</gene>
<dbReference type="GO" id="GO:0005886">
    <property type="term" value="C:plasma membrane"/>
    <property type="evidence" value="ECO:0007669"/>
    <property type="project" value="TreeGrafter"/>
</dbReference>
<dbReference type="EMBL" id="VSRR010104888">
    <property type="protein sequence ID" value="MPC96170.1"/>
    <property type="molecule type" value="Genomic_DNA"/>
</dbReference>
<sequence>MVSGGVMGRLAMCYVRVTDKDLLTTVLANVTLYVAINFAGMYTKYLTDRTQRKAFLETRRAMEMRCRTQKENERQEKLLLSEDSYV</sequence>
<keyword evidence="3" id="KW-0472">Membrane</keyword>
<proteinExistence type="predicted"/>
<keyword evidence="2" id="KW-0456">Lyase</keyword>
<name>A0A5B7JHF6_PORTR</name>
<organism evidence="5 6">
    <name type="scientific">Portunus trituberculatus</name>
    <name type="common">Swimming crab</name>
    <name type="synonym">Neptunus trituberculatus</name>
    <dbReference type="NCBI Taxonomy" id="210409"/>
    <lineage>
        <taxon>Eukaryota</taxon>
        <taxon>Metazoa</taxon>
        <taxon>Ecdysozoa</taxon>
        <taxon>Arthropoda</taxon>
        <taxon>Crustacea</taxon>
        <taxon>Multicrustacea</taxon>
        <taxon>Malacostraca</taxon>
        <taxon>Eumalacostraca</taxon>
        <taxon>Eucarida</taxon>
        <taxon>Decapoda</taxon>
        <taxon>Pleocyemata</taxon>
        <taxon>Brachyura</taxon>
        <taxon>Eubrachyura</taxon>
        <taxon>Portunoidea</taxon>
        <taxon>Portunidae</taxon>
        <taxon>Portuninae</taxon>
        <taxon>Portunus</taxon>
    </lineage>
</organism>
<dbReference type="Pfam" id="PF16214">
    <property type="entry name" value="AC_N"/>
    <property type="match status" value="1"/>
</dbReference>
<keyword evidence="1" id="KW-0547">Nucleotide-binding</keyword>
<evidence type="ECO:0000256" key="1">
    <source>
        <dbReference type="ARBA" id="ARBA00022741"/>
    </source>
</evidence>
<dbReference type="GO" id="GO:0007189">
    <property type="term" value="P:adenylate cyclase-activating G protein-coupled receptor signaling pathway"/>
    <property type="evidence" value="ECO:0007669"/>
    <property type="project" value="TreeGrafter"/>
</dbReference>
<dbReference type="PANTHER" id="PTHR45627:SF1">
    <property type="entry name" value="ADENYLATE CYCLASE TYPE 8"/>
    <property type="match status" value="1"/>
</dbReference>
<feature type="domain" description="Adenylate cyclase N-terminal" evidence="4">
    <location>
        <begin position="15"/>
        <end position="81"/>
    </location>
</feature>
<accession>A0A5B7JHF6</accession>
<dbReference type="GO" id="GO:0006171">
    <property type="term" value="P:cAMP biosynthetic process"/>
    <property type="evidence" value="ECO:0007669"/>
    <property type="project" value="TreeGrafter"/>
</dbReference>
<comment type="caution">
    <text evidence="5">The sequence shown here is derived from an EMBL/GenBank/DDBJ whole genome shotgun (WGS) entry which is preliminary data.</text>
</comment>
<dbReference type="PANTHER" id="PTHR45627">
    <property type="entry name" value="ADENYLATE CYCLASE TYPE 1"/>
    <property type="match status" value="1"/>
</dbReference>
<reference evidence="5 6" key="1">
    <citation type="submission" date="2019-05" db="EMBL/GenBank/DDBJ databases">
        <title>Another draft genome of Portunus trituberculatus and its Hox gene families provides insights of decapod evolution.</title>
        <authorList>
            <person name="Jeong J.-H."/>
            <person name="Song I."/>
            <person name="Kim S."/>
            <person name="Choi T."/>
            <person name="Kim D."/>
            <person name="Ryu S."/>
            <person name="Kim W."/>
        </authorList>
    </citation>
    <scope>NUCLEOTIDE SEQUENCE [LARGE SCALE GENOMIC DNA]</scope>
    <source>
        <tissue evidence="5">Muscle</tissue>
    </source>
</reference>
<dbReference type="InterPro" id="IPR032628">
    <property type="entry name" value="AC_N"/>
</dbReference>
<dbReference type="AlphaFoldDB" id="A0A5B7JHF6"/>
<evidence type="ECO:0000256" key="3">
    <source>
        <dbReference type="SAM" id="Phobius"/>
    </source>
</evidence>
<protein>
    <submittedName>
        <fullName evidence="5">Adenylate cyclase type 8</fullName>
    </submittedName>
</protein>
<keyword evidence="3" id="KW-0812">Transmembrane</keyword>
<keyword evidence="6" id="KW-1185">Reference proteome</keyword>
<feature type="transmembrane region" description="Helical" evidence="3">
    <location>
        <begin position="22"/>
        <end position="43"/>
    </location>
</feature>
<evidence type="ECO:0000313" key="5">
    <source>
        <dbReference type="EMBL" id="MPC96170.1"/>
    </source>
</evidence>
<dbReference type="GO" id="GO:0000166">
    <property type="term" value="F:nucleotide binding"/>
    <property type="evidence" value="ECO:0007669"/>
    <property type="project" value="UniProtKB-KW"/>
</dbReference>
<evidence type="ECO:0000256" key="2">
    <source>
        <dbReference type="ARBA" id="ARBA00023239"/>
    </source>
</evidence>
<evidence type="ECO:0000259" key="4">
    <source>
        <dbReference type="Pfam" id="PF16214"/>
    </source>
</evidence>
<dbReference type="Proteomes" id="UP000324222">
    <property type="component" value="Unassembled WGS sequence"/>
</dbReference>
<dbReference type="OrthoDB" id="60033at2759"/>
<evidence type="ECO:0000313" key="6">
    <source>
        <dbReference type="Proteomes" id="UP000324222"/>
    </source>
</evidence>